<dbReference type="Proteomes" id="UP000094056">
    <property type="component" value="Unassembled WGS sequence"/>
</dbReference>
<gene>
    <name evidence="1" type="ORF">SCARUB_03394</name>
</gene>
<evidence type="ECO:0000313" key="1">
    <source>
        <dbReference type="EMBL" id="ODS31491.1"/>
    </source>
</evidence>
<comment type="caution">
    <text evidence="1">The sequence shown here is derived from an EMBL/GenBank/DDBJ whole genome shotgun (WGS) entry which is preliminary data.</text>
</comment>
<proteinExistence type="predicted"/>
<reference evidence="1 2" key="1">
    <citation type="submission" date="2016-07" db="EMBL/GenBank/DDBJ databases">
        <title>Draft genome of Scalindua rubra, obtained from a brine-seawater interface in the Red Sea, sheds light on salt adaptation in anammox bacteria.</title>
        <authorList>
            <person name="Speth D.R."/>
            <person name="Lagkouvardos I."/>
            <person name="Wang Y."/>
            <person name="Qian P.-Y."/>
            <person name="Dutilh B.E."/>
            <person name="Jetten M.S."/>
        </authorList>
    </citation>
    <scope>NUCLEOTIDE SEQUENCE [LARGE SCALE GENOMIC DNA]</scope>
    <source>
        <strain evidence="1">BSI-1</strain>
    </source>
</reference>
<sequence>MEIKFHWDKSLICDTKTEIETEMKKWDKSVDTLLI</sequence>
<organism evidence="1 2">
    <name type="scientific">Candidatus Scalindua rubra</name>
    <dbReference type="NCBI Taxonomy" id="1872076"/>
    <lineage>
        <taxon>Bacteria</taxon>
        <taxon>Pseudomonadati</taxon>
        <taxon>Planctomycetota</taxon>
        <taxon>Candidatus Brocadiia</taxon>
        <taxon>Candidatus Brocadiales</taxon>
        <taxon>Candidatus Scalinduaceae</taxon>
        <taxon>Candidatus Scalindua</taxon>
    </lineage>
</organism>
<name>A0A1E3X786_9BACT</name>
<accession>A0A1E3X786</accession>
<protein>
    <submittedName>
        <fullName evidence="1">Uncharacterized protein</fullName>
    </submittedName>
</protein>
<dbReference type="AlphaFoldDB" id="A0A1E3X786"/>
<dbReference type="EMBL" id="MAYW01000114">
    <property type="protein sequence ID" value="ODS31491.1"/>
    <property type="molecule type" value="Genomic_DNA"/>
</dbReference>
<evidence type="ECO:0000313" key="2">
    <source>
        <dbReference type="Proteomes" id="UP000094056"/>
    </source>
</evidence>